<dbReference type="Proteomes" id="UP000218231">
    <property type="component" value="Unassembled WGS sequence"/>
</dbReference>
<evidence type="ECO:0000313" key="5">
    <source>
        <dbReference type="Proteomes" id="UP000218231"/>
    </source>
</evidence>
<dbReference type="PANTHER" id="PTHR10281:SF4">
    <property type="entry name" value="NEUFERRICIN"/>
    <property type="match status" value="1"/>
</dbReference>
<dbReference type="SMART" id="SM01117">
    <property type="entry name" value="Cyt-b5"/>
    <property type="match status" value="1"/>
</dbReference>
<evidence type="ECO:0000259" key="3">
    <source>
        <dbReference type="SMART" id="SM01117"/>
    </source>
</evidence>
<comment type="similarity">
    <text evidence="1">Belongs to the cytochrome b5 family. MAPR subfamily.</text>
</comment>
<dbReference type="AlphaFoldDB" id="A0A2A2KSW7"/>
<evidence type="ECO:0000256" key="2">
    <source>
        <dbReference type="SAM" id="Phobius"/>
    </source>
</evidence>
<protein>
    <recommendedName>
        <fullName evidence="3">Cytochrome b5 heme-binding domain-containing protein</fullName>
    </recommendedName>
</protein>
<proteinExistence type="inferred from homology"/>
<feature type="transmembrane region" description="Helical" evidence="2">
    <location>
        <begin position="12"/>
        <end position="35"/>
    </location>
</feature>
<dbReference type="Gene3D" id="3.10.120.10">
    <property type="entry name" value="Cytochrome b5-like heme/steroid binding domain"/>
    <property type="match status" value="1"/>
</dbReference>
<feature type="domain" description="Cytochrome b5 heme-binding" evidence="3">
    <location>
        <begin position="100"/>
        <end position="196"/>
    </location>
</feature>
<dbReference type="Pfam" id="PF00173">
    <property type="entry name" value="Cyt-b5"/>
    <property type="match status" value="1"/>
</dbReference>
<sequence length="328" mass="37189">MPQRDKRSWAPTLYTTGLIYIAVQVAIISFLSSYYNFGIFNATSWALNALEECEYTHEKLEWLREMWMDAKDKMKLPERKIEEMKAIEAEVPIADGKQILTPEQLGLFDGTRDSKPIYLAILGRVYDVDKGKKHYGKGGGYHFFAGRDATRAFVTGDFTENGLTDDTEGLSEEDMLGVRDWISFYEKDYILVGVVTGKYYDSKGKPTAELERVLARIEQANEFRKMKTAETEVFPPCNSEWHHKSGGRVWCSNKSGGVQREWVGVPRVLLDTKTKQKRCACVKNFGPGLSGVEAVQKSTNRGDLDHPHLKLYPNCSPQANSCKLEDDD</sequence>
<keyword evidence="2" id="KW-0812">Transmembrane</keyword>
<organism evidence="4 5">
    <name type="scientific">Diploscapter pachys</name>
    <dbReference type="NCBI Taxonomy" id="2018661"/>
    <lineage>
        <taxon>Eukaryota</taxon>
        <taxon>Metazoa</taxon>
        <taxon>Ecdysozoa</taxon>
        <taxon>Nematoda</taxon>
        <taxon>Chromadorea</taxon>
        <taxon>Rhabditida</taxon>
        <taxon>Rhabditina</taxon>
        <taxon>Rhabditomorpha</taxon>
        <taxon>Rhabditoidea</taxon>
        <taxon>Rhabditidae</taxon>
        <taxon>Diploscapter</taxon>
    </lineage>
</organism>
<dbReference type="EMBL" id="LIAE01007783">
    <property type="protein sequence ID" value="PAV77050.1"/>
    <property type="molecule type" value="Genomic_DNA"/>
</dbReference>
<evidence type="ECO:0000256" key="1">
    <source>
        <dbReference type="ARBA" id="ARBA00038357"/>
    </source>
</evidence>
<dbReference type="SUPFAM" id="SSF55856">
    <property type="entry name" value="Cytochrome b5-like heme/steroid binding domain"/>
    <property type="match status" value="1"/>
</dbReference>
<dbReference type="PANTHER" id="PTHR10281">
    <property type="entry name" value="MEMBRANE-ASSOCIATED PROGESTERONE RECEPTOR COMPONENT-RELATED"/>
    <property type="match status" value="1"/>
</dbReference>
<dbReference type="InterPro" id="IPR001199">
    <property type="entry name" value="Cyt_B5-like_heme/steroid-bd"/>
</dbReference>
<reference evidence="4 5" key="1">
    <citation type="journal article" date="2017" name="Curr. Biol.">
        <title>Genome architecture and evolution of a unichromosomal asexual nematode.</title>
        <authorList>
            <person name="Fradin H."/>
            <person name="Zegar C."/>
            <person name="Gutwein M."/>
            <person name="Lucas J."/>
            <person name="Kovtun M."/>
            <person name="Corcoran D."/>
            <person name="Baugh L.R."/>
            <person name="Kiontke K."/>
            <person name="Gunsalus K."/>
            <person name="Fitch D.H."/>
            <person name="Piano F."/>
        </authorList>
    </citation>
    <scope>NUCLEOTIDE SEQUENCE [LARGE SCALE GENOMIC DNA]</scope>
    <source>
        <strain evidence="4">PF1309</strain>
    </source>
</reference>
<keyword evidence="2" id="KW-0472">Membrane</keyword>
<keyword evidence="2" id="KW-1133">Transmembrane helix</keyword>
<dbReference type="GO" id="GO:0016020">
    <property type="term" value="C:membrane"/>
    <property type="evidence" value="ECO:0007669"/>
    <property type="project" value="TreeGrafter"/>
</dbReference>
<keyword evidence="5" id="KW-1185">Reference proteome</keyword>
<dbReference type="InterPro" id="IPR036400">
    <property type="entry name" value="Cyt_B5-like_heme/steroid_sf"/>
</dbReference>
<dbReference type="OrthoDB" id="10257697at2759"/>
<dbReference type="InterPro" id="IPR050577">
    <property type="entry name" value="MAPR/NEUFC/NENF-like"/>
</dbReference>
<dbReference type="GO" id="GO:0012505">
    <property type="term" value="C:endomembrane system"/>
    <property type="evidence" value="ECO:0007669"/>
    <property type="project" value="TreeGrafter"/>
</dbReference>
<accession>A0A2A2KSW7</accession>
<dbReference type="STRING" id="2018661.A0A2A2KSW7"/>
<comment type="caution">
    <text evidence="4">The sequence shown here is derived from an EMBL/GenBank/DDBJ whole genome shotgun (WGS) entry which is preliminary data.</text>
</comment>
<name>A0A2A2KSW7_9BILA</name>
<gene>
    <name evidence="4" type="ORF">WR25_06597</name>
</gene>
<evidence type="ECO:0000313" key="4">
    <source>
        <dbReference type="EMBL" id="PAV77050.1"/>
    </source>
</evidence>